<proteinExistence type="predicted"/>
<evidence type="ECO:0000256" key="1">
    <source>
        <dbReference type="ARBA" id="ARBA00023121"/>
    </source>
</evidence>
<protein>
    <submittedName>
        <fullName evidence="2">Fatty acid-binding protein DegV</fullName>
    </submittedName>
</protein>
<dbReference type="InterPro" id="IPR003797">
    <property type="entry name" value="DegV"/>
</dbReference>
<dbReference type="Proteomes" id="UP000275012">
    <property type="component" value="Unassembled WGS sequence"/>
</dbReference>
<dbReference type="Pfam" id="PF02645">
    <property type="entry name" value="DegV"/>
    <property type="match status" value="1"/>
</dbReference>
<dbReference type="PANTHER" id="PTHR33434:SF2">
    <property type="entry name" value="FATTY ACID-BINDING PROTEIN TM_1468"/>
    <property type="match status" value="1"/>
</dbReference>
<dbReference type="RefSeq" id="WP_122101375.1">
    <property type="nucleotide sequence ID" value="NZ_RFLY01000007.1"/>
</dbReference>
<dbReference type="PANTHER" id="PTHR33434">
    <property type="entry name" value="DEGV DOMAIN-CONTAINING PROTEIN DR_1986-RELATED"/>
    <property type="match status" value="1"/>
</dbReference>
<dbReference type="Gene3D" id="3.30.1180.10">
    <property type="match status" value="1"/>
</dbReference>
<dbReference type="InterPro" id="IPR043168">
    <property type="entry name" value="DegV_C"/>
</dbReference>
<keyword evidence="1" id="KW-0446">Lipid-binding</keyword>
<evidence type="ECO:0000313" key="2">
    <source>
        <dbReference type="EMBL" id="RMH93218.1"/>
    </source>
</evidence>
<dbReference type="InterPro" id="IPR050270">
    <property type="entry name" value="DegV_domain_contain"/>
</dbReference>
<gene>
    <name evidence="2" type="ORF">EBB59_06730</name>
</gene>
<reference evidence="2 3" key="1">
    <citation type="submission" date="2018-10" db="EMBL/GenBank/DDBJ databases">
        <title>Proposal of Lysobacter pythonis sp. nov. isolated from royal pythons (Python regius).</title>
        <authorList>
            <person name="Hans-Juergen B."/>
            <person name="Huptas C."/>
            <person name="Sandra B."/>
            <person name="Igor L."/>
            <person name="Joachim S."/>
            <person name="Siegfried S."/>
            <person name="Mareike W."/>
            <person name="Peter K."/>
        </authorList>
    </citation>
    <scope>NUCLEOTIDE SEQUENCE [LARGE SCALE GENOMIC DNA]</scope>
    <source>
        <strain evidence="2 3">4284/11</strain>
    </source>
</reference>
<dbReference type="EMBL" id="RFLY01000007">
    <property type="protein sequence ID" value="RMH93218.1"/>
    <property type="molecule type" value="Genomic_DNA"/>
</dbReference>
<sequence length="314" mass="34345">MRIGFLVDATCDIPDEYIESGTVMVMPVTVRIDDYEVTDRRNGEVTLNFLDNDIARKASEAQTRSLSIQEIRELFLEKLVVEYDYVFCLTVTRERSPIFENATKASFGILNDYQPIRQAAGHSSAFSLRVIDTGSLFAGQSIPLLAGLRLQGEGATLPRIRPRIEHVAMHTHAFAVPPDLYYLRSRARAKGERSVGLMSAILGSALDVKPILYCNRGQTAPLAKARGFEAAAQKLFEGIAADVRSGLLLPVVSLSYGGPVEEMRWLPGYAELAKTCRAHGVELLESLMSLTGIINLGKGVLSAGYAKEGKSALH</sequence>
<organism evidence="2 3">
    <name type="scientific">Solilutibacter pythonis</name>
    <dbReference type="NCBI Taxonomy" id="2483112"/>
    <lineage>
        <taxon>Bacteria</taxon>
        <taxon>Pseudomonadati</taxon>
        <taxon>Pseudomonadota</taxon>
        <taxon>Gammaproteobacteria</taxon>
        <taxon>Lysobacterales</taxon>
        <taxon>Lysobacteraceae</taxon>
        <taxon>Solilutibacter</taxon>
    </lineage>
</organism>
<dbReference type="GO" id="GO:0008289">
    <property type="term" value="F:lipid binding"/>
    <property type="evidence" value="ECO:0007669"/>
    <property type="project" value="UniProtKB-KW"/>
</dbReference>
<dbReference type="OrthoDB" id="6190387at2"/>
<dbReference type="SUPFAM" id="SSF82549">
    <property type="entry name" value="DAK1/DegV-like"/>
    <property type="match status" value="1"/>
</dbReference>
<keyword evidence="3" id="KW-1185">Reference proteome</keyword>
<accession>A0A3M2HW17</accession>
<name>A0A3M2HW17_9GAMM</name>
<comment type="caution">
    <text evidence="2">The sequence shown here is derived from an EMBL/GenBank/DDBJ whole genome shotgun (WGS) entry which is preliminary data.</text>
</comment>
<dbReference type="Gene3D" id="3.40.50.10170">
    <property type="match status" value="1"/>
</dbReference>
<dbReference type="PROSITE" id="PS51482">
    <property type="entry name" value="DEGV"/>
    <property type="match status" value="1"/>
</dbReference>
<evidence type="ECO:0000313" key="3">
    <source>
        <dbReference type="Proteomes" id="UP000275012"/>
    </source>
</evidence>
<dbReference type="AlphaFoldDB" id="A0A3M2HW17"/>